<gene>
    <name evidence="2" type="ORF">KDM89_10445</name>
</gene>
<evidence type="ECO:0000313" key="2">
    <source>
        <dbReference type="EMBL" id="MBR7782566.1"/>
    </source>
</evidence>
<dbReference type="Proteomes" id="UP000680067">
    <property type="component" value="Unassembled WGS sequence"/>
</dbReference>
<protein>
    <submittedName>
        <fullName evidence="2">Uncharacterized protein</fullName>
    </submittedName>
</protein>
<accession>A0A941DR66</accession>
<name>A0A941DR66_9BURK</name>
<sequence>MMNMYQLWRISGLAFVSLSCGLASADSLTDLKSALGRYPGTTMLKATVEAKVLNRNGEGKDQEEINGSASLTVEDGPRGLQMHFGRETLQRVEQEERAKEKDSKARSPVSVAMRELGVSDLRTMTSSAPQISRRLEKAVLRSERPDVLNGKNVRVLNFEIPIDKLSEKDKKYIKKYDGTLEVWIDNDGTPLQMKATEVMSGRAFVVISFEARDEEQLTFSVAGDRLVVLKKERRTSSSGAGERADSRVNKSLQILS</sequence>
<dbReference type="AlphaFoldDB" id="A0A941DR66"/>
<keyword evidence="3" id="KW-1185">Reference proteome</keyword>
<proteinExistence type="predicted"/>
<feature type="chain" id="PRO_5038026135" evidence="1">
    <location>
        <begin position="26"/>
        <end position="256"/>
    </location>
</feature>
<reference evidence="2" key="1">
    <citation type="submission" date="2021-04" db="EMBL/GenBank/DDBJ databases">
        <title>novel species isolated from subtropical streams in China.</title>
        <authorList>
            <person name="Lu H."/>
        </authorList>
    </citation>
    <scope>NUCLEOTIDE SEQUENCE</scope>
    <source>
        <strain evidence="2">LFS511W</strain>
    </source>
</reference>
<evidence type="ECO:0000313" key="3">
    <source>
        <dbReference type="Proteomes" id="UP000680067"/>
    </source>
</evidence>
<organism evidence="2 3">
    <name type="scientific">Undibacterium luofuense</name>
    <dbReference type="NCBI Taxonomy" id="2828733"/>
    <lineage>
        <taxon>Bacteria</taxon>
        <taxon>Pseudomonadati</taxon>
        <taxon>Pseudomonadota</taxon>
        <taxon>Betaproteobacteria</taxon>
        <taxon>Burkholderiales</taxon>
        <taxon>Oxalobacteraceae</taxon>
        <taxon>Undibacterium</taxon>
    </lineage>
</organism>
<feature type="signal peptide" evidence="1">
    <location>
        <begin position="1"/>
        <end position="25"/>
    </location>
</feature>
<comment type="caution">
    <text evidence="2">The sequence shown here is derived from an EMBL/GenBank/DDBJ whole genome shotgun (WGS) entry which is preliminary data.</text>
</comment>
<dbReference type="EMBL" id="JAGSPN010000006">
    <property type="protein sequence ID" value="MBR7782566.1"/>
    <property type="molecule type" value="Genomic_DNA"/>
</dbReference>
<evidence type="ECO:0000256" key="1">
    <source>
        <dbReference type="SAM" id="SignalP"/>
    </source>
</evidence>
<keyword evidence="1" id="KW-0732">Signal</keyword>